<reference evidence="1 2" key="1">
    <citation type="submission" date="2013-11" db="EMBL/GenBank/DDBJ databases">
        <title>Genome sequencing of Stegodyphus mimosarum.</title>
        <authorList>
            <person name="Bechsgaard J."/>
        </authorList>
    </citation>
    <scope>NUCLEOTIDE SEQUENCE [LARGE SCALE GENOMIC DNA]</scope>
</reference>
<protein>
    <submittedName>
        <fullName evidence="1">Uncharacterized protein</fullName>
    </submittedName>
</protein>
<evidence type="ECO:0000313" key="1">
    <source>
        <dbReference type="EMBL" id="KFM79404.1"/>
    </source>
</evidence>
<accession>A0A087UPW5</accession>
<feature type="non-terminal residue" evidence="1">
    <location>
        <position position="74"/>
    </location>
</feature>
<dbReference type="EMBL" id="KK120931">
    <property type="protein sequence ID" value="KFM79404.1"/>
    <property type="molecule type" value="Genomic_DNA"/>
</dbReference>
<dbReference type="Proteomes" id="UP000054359">
    <property type="component" value="Unassembled WGS sequence"/>
</dbReference>
<gene>
    <name evidence="1" type="ORF">X975_20180</name>
</gene>
<dbReference type="AlphaFoldDB" id="A0A087UPW5"/>
<sequence>MRFLQWFLALSHQFFFPYFGFVCWATSPSMGMTSSVSKKGNQTAVLHTKHHVSLLRSLLQHLSVRQRAMYRLCL</sequence>
<evidence type="ECO:0000313" key="2">
    <source>
        <dbReference type="Proteomes" id="UP000054359"/>
    </source>
</evidence>
<proteinExistence type="predicted"/>
<organism evidence="1 2">
    <name type="scientific">Stegodyphus mimosarum</name>
    <name type="common">African social velvet spider</name>
    <dbReference type="NCBI Taxonomy" id="407821"/>
    <lineage>
        <taxon>Eukaryota</taxon>
        <taxon>Metazoa</taxon>
        <taxon>Ecdysozoa</taxon>
        <taxon>Arthropoda</taxon>
        <taxon>Chelicerata</taxon>
        <taxon>Arachnida</taxon>
        <taxon>Araneae</taxon>
        <taxon>Araneomorphae</taxon>
        <taxon>Entelegynae</taxon>
        <taxon>Eresoidea</taxon>
        <taxon>Eresidae</taxon>
        <taxon>Stegodyphus</taxon>
    </lineage>
</organism>
<keyword evidence="2" id="KW-1185">Reference proteome</keyword>
<name>A0A087UPW5_STEMI</name>